<protein>
    <recommendedName>
        <fullName evidence="1">DUF6593 domain-containing protein</fullName>
    </recommendedName>
</protein>
<dbReference type="OrthoDB" id="4725912at2759"/>
<gene>
    <name evidence="2" type="ORF">B0A52_09766</name>
</gene>
<organism evidence="2 3">
    <name type="scientific">Exophiala mesophila</name>
    <name type="common">Black yeast-like fungus</name>
    <dbReference type="NCBI Taxonomy" id="212818"/>
    <lineage>
        <taxon>Eukaryota</taxon>
        <taxon>Fungi</taxon>
        <taxon>Dikarya</taxon>
        <taxon>Ascomycota</taxon>
        <taxon>Pezizomycotina</taxon>
        <taxon>Eurotiomycetes</taxon>
        <taxon>Chaetothyriomycetidae</taxon>
        <taxon>Chaetothyriales</taxon>
        <taxon>Herpotrichiellaceae</taxon>
        <taxon>Exophiala</taxon>
    </lineage>
</organism>
<evidence type="ECO:0000313" key="2">
    <source>
        <dbReference type="EMBL" id="RVX66482.1"/>
    </source>
</evidence>
<reference evidence="2 3" key="1">
    <citation type="submission" date="2017-03" db="EMBL/GenBank/DDBJ databases">
        <title>Genomes of endolithic fungi from Antarctica.</title>
        <authorList>
            <person name="Coleine C."/>
            <person name="Masonjones S."/>
            <person name="Stajich J.E."/>
        </authorList>
    </citation>
    <scope>NUCLEOTIDE SEQUENCE [LARGE SCALE GENOMIC DNA]</scope>
    <source>
        <strain evidence="2 3">CCFEE 6314</strain>
    </source>
</reference>
<dbReference type="AlphaFoldDB" id="A0A438MS43"/>
<dbReference type="Proteomes" id="UP000288859">
    <property type="component" value="Unassembled WGS sequence"/>
</dbReference>
<dbReference type="VEuPathDB" id="FungiDB:PV10_08576"/>
<evidence type="ECO:0000313" key="3">
    <source>
        <dbReference type="Proteomes" id="UP000288859"/>
    </source>
</evidence>
<feature type="domain" description="DUF6593" evidence="1">
    <location>
        <begin position="42"/>
        <end position="176"/>
    </location>
</feature>
<dbReference type="EMBL" id="NAJM01000060">
    <property type="protein sequence ID" value="RVX66482.1"/>
    <property type="molecule type" value="Genomic_DNA"/>
</dbReference>
<dbReference type="Pfam" id="PF20236">
    <property type="entry name" value="DUF6593"/>
    <property type="match status" value="1"/>
</dbReference>
<proteinExistence type="predicted"/>
<dbReference type="InterPro" id="IPR046528">
    <property type="entry name" value="DUF6593"/>
</dbReference>
<sequence>MPCNPFRRKKSVAPKQQVSDDMFVANGRTLHVYVENWKQRHATVLDDDKETVLYNIDMRNRRPNLTFRNGNDVQVGTIAFNPWNRAITANIHNTDISVKSKNWKTCNLLYTSKAFGGQQLEWQRQTPWMVLDHFLVDENKMPIAKISPRQWAKKKYAVIELVDPNLPQEAIDEVVMIGLAVFQNTKYYEAMNAASS</sequence>
<evidence type="ECO:0000259" key="1">
    <source>
        <dbReference type="Pfam" id="PF20236"/>
    </source>
</evidence>
<name>A0A438MS43_EXOME</name>
<accession>A0A438MS43</accession>
<comment type="caution">
    <text evidence="2">The sequence shown here is derived from an EMBL/GenBank/DDBJ whole genome shotgun (WGS) entry which is preliminary data.</text>
</comment>